<feature type="domain" description="DUF8039" evidence="2">
    <location>
        <begin position="661"/>
        <end position="731"/>
    </location>
</feature>
<evidence type="ECO:0000313" key="3">
    <source>
        <dbReference type="EMBL" id="GEX60783.1"/>
    </source>
</evidence>
<dbReference type="PANTHER" id="PTHR10775">
    <property type="entry name" value="OS08G0208400 PROTEIN"/>
    <property type="match status" value="1"/>
</dbReference>
<dbReference type="InterPro" id="IPR058352">
    <property type="entry name" value="DUF8039"/>
</dbReference>
<dbReference type="AlphaFoldDB" id="A0A699H8I1"/>
<dbReference type="Pfam" id="PF02992">
    <property type="entry name" value="Transposase_21"/>
    <property type="match status" value="1"/>
</dbReference>
<evidence type="ECO:0000259" key="2">
    <source>
        <dbReference type="Pfam" id="PF26133"/>
    </source>
</evidence>
<dbReference type="Pfam" id="PF26133">
    <property type="entry name" value="DUF8039"/>
    <property type="match status" value="1"/>
</dbReference>
<organism evidence="3">
    <name type="scientific">Tanacetum cinerariifolium</name>
    <name type="common">Dalmatian daisy</name>
    <name type="synonym">Chrysanthemum cinerariifolium</name>
    <dbReference type="NCBI Taxonomy" id="118510"/>
    <lineage>
        <taxon>Eukaryota</taxon>
        <taxon>Viridiplantae</taxon>
        <taxon>Streptophyta</taxon>
        <taxon>Embryophyta</taxon>
        <taxon>Tracheophyta</taxon>
        <taxon>Spermatophyta</taxon>
        <taxon>Magnoliopsida</taxon>
        <taxon>eudicotyledons</taxon>
        <taxon>Gunneridae</taxon>
        <taxon>Pentapetalae</taxon>
        <taxon>asterids</taxon>
        <taxon>campanulids</taxon>
        <taxon>Asterales</taxon>
        <taxon>Asteraceae</taxon>
        <taxon>Asteroideae</taxon>
        <taxon>Anthemideae</taxon>
        <taxon>Anthemidinae</taxon>
        <taxon>Tanacetum</taxon>
    </lineage>
</organism>
<dbReference type="InterPro" id="IPR004242">
    <property type="entry name" value="Transposase_21"/>
</dbReference>
<comment type="caution">
    <text evidence="3">The sequence shown here is derived from an EMBL/GenBank/DDBJ whole genome shotgun (WGS) entry which is preliminary data.</text>
</comment>
<name>A0A699H8I1_TANCI</name>
<feature type="region of interest" description="Disordered" evidence="1">
    <location>
        <begin position="742"/>
        <end position="787"/>
    </location>
</feature>
<reference evidence="3" key="1">
    <citation type="journal article" date="2019" name="Sci. Rep.">
        <title>Draft genome of Tanacetum cinerariifolium, the natural source of mosquito coil.</title>
        <authorList>
            <person name="Yamashiro T."/>
            <person name="Shiraishi A."/>
            <person name="Satake H."/>
            <person name="Nakayama K."/>
        </authorList>
    </citation>
    <scope>NUCLEOTIDE SEQUENCE</scope>
</reference>
<accession>A0A699H8I1</accession>
<gene>
    <name evidence="3" type="ORF">Tci_332758</name>
</gene>
<proteinExistence type="predicted"/>
<dbReference type="EMBL" id="BKCJ010118581">
    <property type="protein sequence ID" value="GEX60783.1"/>
    <property type="molecule type" value="Genomic_DNA"/>
</dbReference>
<feature type="compositionally biased region" description="Basic and acidic residues" evidence="1">
    <location>
        <begin position="760"/>
        <end position="784"/>
    </location>
</feature>
<protein>
    <recommendedName>
        <fullName evidence="2">DUF8039 domain-containing protein</fullName>
    </recommendedName>
</protein>
<evidence type="ECO:0000256" key="1">
    <source>
        <dbReference type="SAM" id="MobiDB-lite"/>
    </source>
</evidence>
<dbReference type="PANTHER" id="PTHR10775:SF179">
    <property type="entry name" value="TRANSPOSON, EN_SPM-LIKE, TRANSPOSASE-ASSOCIATED DOMAIN PROTEIN"/>
    <property type="match status" value="1"/>
</dbReference>
<sequence length="874" mass="100305">MIRRHLIEHVFDKNYTCWDLYGETRDPQVDSQTFVSNTNHEENDSNDDNHRDNLDEMLHDAEINVDEKNAKKLQQLFVKAEKALYNGSFPKDNELPVLTYQAKKLTRSMGLEVQRTHTCPNDCILYRKAYKDLHECPICMESRLKKLYANPKDAKLLRRHAEERKNDGKIRHVADSPQWKNINRYFKKFRYEIKNIRFRLCSDGINPFKSLSSHHSTWPVLLCIYNLPPWLCMKRKYTMMSLLIQGPKQPGNDTDVYLRPLIDDMIDLWEKGVEIYDAYKKERFQLFAMIYCTINDFPPYGNLSGYGTKGRSFLGLLLNIPGKTKDGVNARKDVVEMGIRNDLAPQVPFGYSANIKNLVSMKDLKLLDKVIRMSSTNVDADMIQLGYHPCRVLQYQGYDINGYTFYTEQQDDKSTVQNSRVTLIATTIDSWRMTIAKNSTLPNQEQEEESIESKIFRNCMRKPVNKEKHISRHRLGPKGYRGFEQQWQKERNDPDKAIELHLIPDIRGSNYCFAWAPRNKNGIKTLPLELINVSNNLVQATRELAQGSNESKAEVDPSYWCWDQSTGDAPGEGRNNKVNRMSRFQQGKLMSQARSNLSSTTRIIREEHQGEQNESISTRQVDVPSSIHRRSSLISTTSIVKLPCIQEETYYCLYIPSSILAGEKVACATTTVYPIGYGTVHFKKLLKGHMKVSVIKVVKIHKSMELPVPDDEIPNLESAVKGFIQWPIAAIAHFTGMSKTPLSGVQTKRVMPQHENTPSTKKEKGNETTKEPNKQDKALEETSKHQQMIQKIDEVKERVKKEKAGNKKSLQALEDEVLSNRPRSVIDGYNKWMSRGDYAKPYAISVNKKGVGIPSCESLAEGLGVWILCPEMDA</sequence>